<protein>
    <recommendedName>
        <fullName evidence="3">CBS domain-containing protein</fullName>
    </recommendedName>
</protein>
<dbReference type="PROSITE" id="PS51371">
    <property type="entry name" value="CBS"/>
    <property type="match status" value="2"/>
</dbReference>
<gene>
    <name evidence="4" type="ORF">AVDCRST_MAG45-99</name>
</gene>
<feature type="domain" description="CBS" evidence="3">
    <location>
        <begin position="75"/>
        <end position="129"/>
    </location>
</feature>
<evidence type="ECO:0000313" key="4">
    <source>
        <dbReference type="EMBL" id="CAA9479930.1"/>
    </source>
</evidence>
<dbReference type="Gene3D" id="3.10.580.10">
    <property type="entry name" value="CBS-domain"/>
    <property type="match status" value="1"/>
</dbReference>
<dbReference type="PANTHER" id="PTHR43080:SF2">
    <property type="entry name" value="CBS DOMAIN-CONTAINING PROTEIN"/>
    <property type="match status" value="1"/>
</dbReference>
<evidence type="ECO:0000259" key="3">
    <source>
        <dbReference type="PROSITE" id="PS51371"/>
    </source>
</evidence>
<feature type="domain" description="CBS" evidence="3">
    <location>
        <begin position="10"/>
        <end position="66"/>
    </location>
</feature>
<dbReference type="InterPro" id="IPR046342">
    <property type="entry name" value="CBS_dom_sf"/>
</dbReference>
<keyword evidence="1 2" id="KW-0129">CBS domain</keyword>
<dbReference type="SUPFAM" id="SSF54631">
    <property type="entry name" value="CBS-domain pair"/>
    <property type="match status" value="1"/>
</dbReference>
<dbReference type="AlphaFoldDB" id="A0A6J4RZY9"/>
<name>A0A6J4RZY9_9ACTN</name>
<organism evidence="4">
    <name type="scientific">uncultured Solirubrobacterales bacterium</name>
    <dbReference type="NCBI Taxonomy" id="768556"/>
    <lineage>
        <taxon>Bacteria</taxon>
        <taxon>Bacillati</taxon>
        <taxon>Actinomycetota</taxon>
        <taxon>Thermoleophilia</taxon>
        <taxon>Solirubrobacterales</taxon>
        <taxon>environmental samples</taxon>
    </lineage>
</organism>
<dbReference type="Pfam" id="PF00571">
    <property type="entry name" value="CBS"/>
    <property type="match status" value="2"/>
</dbReference>
<accession>A0A6J4RZY9</accession>
<reference evidence="4" key="1">
    <citation type="submission" date="2020-02" db="EMBL/GenBank/DDBJ databases">
        <authorList>
            <person name="Meier V. D."/>
        </authorList>
    </citation>
    <scope>NUCLEOTIDE SEQUENCE</scope>
    <source>
        <strain evidence="4">AVDCRST_MAG45</strain>
    </source>
</reference>
<dbReference type="EMBL" id="CADCVU010000009">
    <property type="protein sequence ID" value="CAA9479930.1"/>
    <property type="molecule type" value="Genomic_DNA"/>
</dbReference>
<evidence type="ECO:0000256" key="1">
    <source>
        <dbReference type="ARBA" id="ARBA00023122"/>
    </source>
</evidence>
<dbReference type="InterPro" id="IPR051257">
    <property type="entry name" value="Diverse_CBS-Domain"/>
</dbReference>
<proteinExistence type="predicted"/>
<dbReference type="InterPro" id="IPR000644">
    <property type="entry name" value="CBS_dom"/>
</dbReference>
<dbReference type="SMART" id="SM00116">
    <property type="entry name" value="CBS"/>
    <property type="match status" value="2"/>
</dbReference>
<dbReference type="PANTHER" id="PTHR43080">
    <property type="entry name" value="CBS DOMAIN-CONTAINING PROTEIN CBSX3, MITOCHONDRIAL"/>
    <property type="match status" value="1"/>
</dbReference>
<evidence type="ECO:0000256" key="2">
    <source>
        <dbReference type="PROSITE-ProRule" id="PRU00703"/>
    </source>
</evidence>
<sequence length="129" mass="13757">MSETTVRDEMSPDVLTIEPARSLHDAAREMGKANVGAIVVIDPEQPGPGVVTERDVSRAVGDGKDPNQERVVDHVQASATYAAPDTSLAEAARTMVSGGFRHLVVVDGTELVGMLSMRDVVRRWSESGS</sequence>